<evidence type="ECO:0000256" key="1">
    <source>
        <dbReference type="ARBA" id="ARBA00010996"/>
    </source>
</evidence>
<dbReference type="PANTHER" id="PTHR12151:SF25">
    <property type="entry name" value="LINALOOL DEHYDRATASE_ISOMERASE DOMAIN-CONTAINING PROTEIN"/>
    <property type="match status" value="1"/>
</dbReference>
<protein>
    <recommendedName>
        <fullName evidence="6">Thioredoxin domain-containing protein</fullName>
    </recommendedName>
</protein>
<dbReference type="EMBL" id="BNJK01000001">
    <property type="protein sequence ID" value="GHO93996.1"/>
    <property type="molecule type" value="Genomic_DNA"/>
</dbReference>
<keyword evidence="4" id="KW-1015">Disulfide bond</keyword>
<comment type="similarity">
    <text evidence="1">Belongs to the SCO1/2 family.</text>
</comment>
<dbReference type="Pfam" id="PF02630">
    <property type="entry name" value="SCO1-SenC"/>
    <property type="match status" value="1"/>
</dbReference>
<organism evidence="7 8">
    <name type="scientific">Reticulibacter mediterranei</name>
    <dbReference type="NCBI Taxonomy" id="2778369"/>
    <lineage>
        <taxon>Bacteria</taxon>
        <taxon>Bacillati</taxon>
        <taxon>Chloroflexota</taxon>
        <taxon>Ktedonobacteria</taxon>
        <taxon>Ktedonobacterales</taxon>
        <taxon>Reticulibacteraceae</taxon>
        <taxon>Reticulibacter</taxon>
    </lineage>
</organism>
<dbReference type="PANTHER" id="PTHR12151">
    <property type="entry name" value="ELECTRON TRANSPORT PROTIN SCO1/SENC FAMILY MEMBER"/>
    <property type="match status" value="1"/>
</dbReference>
<keyword evidence="2 3" id="KW-0186">Copper</keyword>
<gene>
    <name evidence="7" type="ORF">KSF_040440</name>
</gene>
<dbReference type="GO" id="GO:0046872">
    <property type="term" value="F:metal ion binding"/>
    <property type="evidence" value="ECO:0007669"/>
    <property type="project" value="UniProtKB-KW"/>
</dbReference>
<name>A0A8J3IRE7_9CHLR</name>
<dbReference type="AlphaFoldDB" id="A0A8J3IRE7"/>
<dbReference type="InterPro" id="IPR003782">
    <property type="entry name" value="SCO1/SenC"/>
</dbReference>
<dbReference type="Proteomes" id="UP000597444">
    <property type="component" value="Unassembled WGS sequence"/>
</dbReference>
<comment type="caution">
    <text evidence="7">The sequence shown here is derived from an EMBL/GenBank/DDBJ whole genome shotgun (WGS) entry which is preliminary data.</text>
</comment>
<accession>A0A8J3IRE7</accession>
<feature type="binding site" evidence="3">
    <location>
        <position position="108"/>
    </location>
    <ligand>
        <name>Cu cation</name>
        <dbReference type="ChEBI" id="CHEBI:23378"/>
    </ligand>
</feature>
<keyword evidence="8" id="KW-1185">Reference proteome</keyword>
<evidence type="ECO:0000256" key="3">
    <source>
        <dbReference type="PIRSR" id="PIRSR603782-1"/>
    </source>
</evidence>
<evidence type="ECO:0000259" key="6">
    <source>
        <dbReference type="PROSITE" id="PS51352"/>
    </source>
</evidence>
<dbReference type="Gene3D" id="3.40.30.10">
    <property type="entry name" value="Glutaredoxin"/>
    <property type="match status" value="1"/>
</dbReference>
<dbReference type="RefSeq" id="WP_220204759.1">
    <property type="nucleotide sequence ID" value="NZ_BNJK01000001.1"/>
</dbReference>
<evidence type="ECO:0000313" key="8">
    <source>
        <dbReference type="Proteomes" id="UP000597444"/>
    </source>
</evidence>
<feature type="domain" description="Thioredoxin" evidence="6">
    <location>
        <begin position="70"/>
        <end position="237"/>
    </location>
</feature>
<reference evidence="7" key="1">
    <citation type="submission" date="2020-10" db="EMBL/GenBank/DDBJ databases">
        <title>Taxonomic study of unclassified bacteria belonging to the class Ktedonobacteria.</title>
        <authorList>
            <person name="Yabe S."/>
            <person name="Wang C.M."/>
            <person name="Zheng Y."/>
            <person name="Sakai Y."/>
            <person name="Cavaletti L."/>
            <person name="Monciardini P."/>
            <person name="Donadio S."/>
        </authorList>
    </citation>
    <scope>NUCLEOTIDE SEQUENCE</scope>
    <source>
        <strain evidence="7">ID150040</strain>
    </source>
</reference>
<dbReference type="PROSITE" id="PS51352">
    <property type="entry name" value="THIOREDOXIN_2"/>
    <property type="match status" value="1"/>
</dbReference>
<feature type="signal peptide" evidence="5">
    <location>
        <begin position="1"/>
        <end position="41"/>
    </location>
</feature>
<feature type="chain" id="PRO_5035197243" description="Thioredoxin domain-containing protein" evidence="5">
    <location>
        <begin position="42"/>
        <end position="237"/>
    </location>
</feature>
<evidence type="ECO:0000256" key="4">
    <source>
        <dbReference type="PIRSR" id="PIRSR603782-2"/>
    </source>
</evidence>
<sequence>MELKTIAVIKKNQNYYRSDILSSRRKLLFSLLGLSSAMLLAGCGAESADGMQMQHTMSTQPSTTAVSQADLGNVPAPDLRLQDQNGKAVSLSQLKGKVVALTFWYTHCPDMCPLAAEKFRQVLSGLDHKKVEQIAVLAVSVDPANDTANSAQQFSQAHRLSSYANWHFLLGTQEQLQPVWKDYHIYTDAEKETPAQGQALNHMAIIYLIDRQGRERVMLPADFTPSQLSKNLESLLV</sequence>
<keyword evidence="5" id="KW-0732">Signal</keyword>
<feature type="binding site" evidence="3">
    <location>
        <position position="202"/>
    </location>
    <ligand>
        <name>Cu cation</name>
        <dbReference type="ChEBI" id="CHEBI:23378"/>
    </ligand>
</feature>
<dbReference type="InterPro" id="IPR036249">
    <property type="entry name" value="Thioredoxin-like_sf"/>
</dbReference>
<proteinExistence type="inferred from homology"/>
<dbReference type="SUPFAM" id="SSF52833">
    <property type="entry name" value="Thioredoxin-like"/>
    <property type="match status" value="1"/>
</dbReference>
<evidence type="ECO:0000256" key="2">
    <source>
        <dbReference type="ARBA" id="ARBA00023008"/>
    </source>
</evidence>
<keyword evidence="3" id="KW-0479">Metal-binding</keyword>
<feature type="binding site" evidence="3">
    <location>
        <position position="112"/>
    </location>
    <ligand>
        <name>Cu cation</name>
        <dbReference type="ChEBI" id="CHEBI:23378"/>
    </ligand>
</feature>
<evidence type="ECO:0000313" key="7">
    <source>
        <dbReference type="EMBL" id="GHO93996.1"/>
    </source>
</evidence>
<dbReference type="CDD" id="cd02968">
    <property type="entry name" value="SCO"/>
    <property type="match status" value="1"/>
</dbReference>
<dbReference type="InterPro" id="IPR013766">
    <property type="entry name" value="Thioredoxin_domain"/>
</dbReference>
<feature type="disulfide bond" description="Redox-active" evidence="4">
    <location>
        <begin position="108"/>
        <end position="112"/>
    </location>
</feature>
<evidence type="ECO:0000256" key="5">
    <source>
        <dbReference type="SAM" id="SignalP"/>
    </source>
</evidence>